<feature type="transmembrane region" description="Helical" evidence="1">
    <location>
        <begin position="271"/>
        <end position="293"/>
    </location>
</feature>
<organism evidence="2 3">
    <name type="scientific">Enhydrobacter aerosaccus</name>
    <dbReference type="NCBI Taxonomy" id="225324"/>
    <lineage>
        <taxon>Bacteria</taxon>
        <taxon>Pseudomonadati</taxon>
        <taxon>Pseudomonadota</taxon>
        <taxon>Alphaproteobacteria</taxon>
        <taxon>Hyphomicrobiales</taxon>
        <taxon>Enhydrobacter</taxon>
    </lineage>
</organism>
<feature type="transmembrane region" description="Helical" evidence="1">
    <location>
        <begin position="367"/>
        <end position="387"/>
    </location>
</feature>
<evidence type="ECO:0000313" key="2">
    <source>
        <dbReference type="EMBL" id="SKA37658.1"/>
    </source>
</evidence>
<sequence>MSYAPYHWHVESVWAGRTPNAAAMARAPGISAADMALICLFLLGLYTNYTIWLSTKVPFPSAPAGIAGVILLWRRRDAITPRAFGTLIGVMFLYVVSILCAPNLTFLSRRLNGLIQLTYSIVIGYALFLTVIQARRSQITGLFLGISLFIVVGCLLETYGGLRPISDSVRQVIYNRGVYENDLRDMLLYHRVRPKFFASEPASVTFCYTLFTFVWFVVSRWRFKLLLYVVLVAVGIFAMPGPTLLLLLALILPYMLFLASRQNGRLNVAKLLKVAIVSVFFLAAFFVLAQTVFSERFKQAQSGNDPSFFYRVRGPAIAAKEIVRDFPLQGAGLTGEPFIEQRVVNIYVQSPAYSVGWQVVSPATELLINYFWLHWIYLGAGFGVLIGAALTRWFFVIGIPSAAFCWMTWAILGQASGAYVGPTCWAVLFLSGAAAVLHERAPDPAEDRRRYSTSSQDLIARVQNIQHGPQLEQAR</sequence>
<protein>
    <recommendedName>
        <fullName evidence="4">O-antigen ligase like membrane protein</fullName>
    </recommendedName>
</protein>
<reference evidence="3" key="1">
    <citation type="submission" date="2017-02" db="EMBL/GenBank/DDBJ databases">
        <authorList>
            <person name="Varghese N."/>
            <person name="Submissions S."/>
        </authorList>
    </citation>
    <scope>NUCLEOTIDE SEQUENCE [LARGE SCALE GENOMIC DNA]</scope>
    <source>
        <strain evidence="3">ATCC 27094</strain>
    </source>
</reference>
<dbReference type="AlphaFoldDB" id="A0A1T4TBW6"/>
<evidence type="ECO:0000313" key="3">
    <source>
        <dbReference type="Proteomes" id="UP000190092"/>
    </source>
</evidence>
<keyword evidence="1" id="KW-1133">Transmembrane helix</keyword>
<feature type="transmembrane region" description="Helical" evidence="1">
    <location>
        <begin position="32"/>
        <end position="51"/>
    </location>
</feature>
<evidence type="ECO:0008006" key="4">
    <source>
        <dbReference type="Google" id="ProtNLM"/>
    </source>
</evidence>
<feature type="transmembrane region" description="Helical" evidence="1">
    <location>
        <begin position="139"/>
        <end position="159"/>
    </location>
</feature>
<feature type="transmembrane region" description="Helical" evidence="1">
    <location>
        <begin position="419"/>
        <end position="437"/>
    </location>
</feature>
<gene>
    <name evidence="2" type="ORF">SAMN02745126_05936</name>
</gene>
<feature type="transmembrane region" description="Helical" evidence="1">
    <location>
        <begin position="113"/>
        <end position="132"/>
    </location>
</feature>
<feature type="transmembrane region" description="Helical" evidence="1">
    <location>
        <begin position="196"/>
        <end position="218"/>
    </location>
</feature>
<dbReference type="OrthoDB" id="7866388at2"/>
<dbReference type="RefSeq" id="WP_085937675.1">
    <property type="nucleotide sequence ID" value="NZ_FUWJ01000015.1"/>
</dbReference>
<feature type="transmembrane region" description="Helical" evidence="1">
    <location>
        <begin position="225"/>
        <end position="251"/>
    </location>
</feature>
<feature type="transmembrane region" description="Helical" evidence="1">
    <location>
        <begin position="85"/>
        <end position="107"/>
    </location>
</feature>
<proteinExistence type="predicted"/>
<accession>A0A1T4TBW6</accession>
<dbReference type="EMBL" id="FUWJ01000015">
    <property type="protein sequence ID" value="SKA37658.1"/>
    <property type="molecule type" value="Genomic_DNA"/>
</dbReference>
<dbReference type="Proteomes" id="UP000190092">
    <property type="component" value="Unassembled WGS sequence"/>
</dbReference>
<name>A0A1T4TBW6_9HYPH</name>
<keyword evidence="1" id="KW-0472">Membrane</keyword>
<keyword evidence="1" id="KW-0812">Transmembrane</keyword>
<dbReference type="STRING" id="225324.SAMN02745126_05936"/>
<evidence type="ECO:0000256" key="1">
    <source>
        <dbReference type="SAM" id="Phobius"/>
    </source>
</evidence>
<keyword evidence="3" id="KW-1185">Reference proteome</keyword>